<evidence type="ECO:0000313" key="2">
    <source>
        <dbReference type="Proteomes" id="UP001153292"/>
    </source>
</evidence>
<name>A0ABN8EEW5_CHISP</name>
<gene>
    <name evidence="1" type="ORF">CHILSU_LOCUS9312</name>
</gene>
<keyword evidence="2" id="KW-1185">Reference proteome</keyword>
<accession>A0ABN8EEW5</accession>
<proteinExistence type="predicted"/>
<dbReference type="Proteomes" id="UP001153292">
    <property type="component" value="Chromosome 5"/>
</dbReference>
<organism evidence="1 2">
    <name type="scientific">Chilo suppressalis</name>
    <name type="common">Asiatic rice borer moth</name>
    <dbReference type="NCBI Taxonomy" id="168631"/>
    <lineage>
        <taxon>Eukaryota</taxon>
        <taxon>Metazoa</taxon>
        <taxon>Ecdysozoa</taxon>
        <taxon>Arthropoda</taxon>
        <taxon>Hexapoda</taxon>
        <taxon>Insecta</taxon>
        <taxon>Pterygota</taxon>
        <taxon>Neoptera</taxon>
        <taxon>Endopterygota</taxon>
        <taxon>Lepidoptera</taxon>
        <taxon>Glossata</taxon>
        <taxon>Ditrysia</taxon>
        <taxon>Pyraloidea</taxon>
        <taxon>Crambidae</taxon>
        <taxon>Crambinae</taxon>
        <taxon>Chilo</taxon>
    </lineage>
</organism>
<protein>
    <submittedName>
        <fullName evidence="1">Uncharacterized protein</fullName>
    </submittedName>
</protein>
<reference evidence="1" key="1">
    <citation type="submission" date="2021-12" db="EMBL/GenBank/DDBJ databases">
        <authorList>
            <person name="King R."/>
        </authorList>
    </citation>
    <scope>NUCLEOTIDE SEQUENCE</scope>
</reference>
<sequence>MVCDTFYLPFELSLKIFCKIFFICIPQTKRIRHLAKHQHDSKKLAYYMWCLTQYCRTQCCMQVIVIFKQAQSLVIRLILTLQITWGLEFHGSSFRR</sequence>
<dbReference type="EMBL" id="OU963898">
    <property type="protein sequence ID" value="CAH0691298.1"/>
    <property type="molecule type" value="Genomic_DNA"/>
</dbReference>
<evidence type="ECO:0000313" key="1">
    <source>
        <dbReference type="EMBL" id="CAH0691298.1"/>
    </source>
</evidence>